<keyword evidence="2" id="KW-1185">Reference proteome</keyword>
<dbReference type="Proteomes" id="UP000245506">
    <property type="component" value="Unassembled WGS sequence"/>
</dbReference>
<dbReference type="OrthoDB" id="9554406at2"/>
<accession>A0A317CG36</accession>
<dbReference type="EMBL" id="QGKL01000019">
    <property type="protein sequence ID" value="PWQ97525.1"/>
    <property type="molecule type" value="Genomic_DNA"/>
</dbReference>
<dbReference type="RefSeq" id="WP_109822567.1">
    <property type="nucleotide sequence ID" value="NZ_QGKL01000019.1"/>
</dbReference>
<protein>
    <submittedName>
        <fullName evidence="1">Uncharacterized protein</fullName>
    </submittedName>
</protein>
<reference evidence="1 2" key="1">
    <citation type="submission" date="2018-05" db="EMBL/GenBank/DDBJ databases">
        <title>Leucothrix arctica sp. nov., isolated from Arctic seawater.</title>
        <authorList>
            <person name="Choi A."/>
            <person name="Baek K."/>
        </authorList>
    </citation>
    <scope>NUCLEOTIDE SEQUENCE [LARGE SCALE GENOMIC DNA]</scope>
    <source>
        <strain evidence="1 2">IMCC9719</strain>
    </source>
</reference>
<evidence type="ECO:0000313" key="2">
    <source>
        <dbReference type="Proteomes" id="UP000245506"/>
    </source>
</evidence>
<proteinExistence type="predicted"/>
<evidence type="ECO:0000313" key="1">
    <source>
        <dbReference type="EMBL" id="PWQ97525.1"/>
    </source>
</evidence>
<name>A0A317CG36_9GAMM</name>
<organism evidence="1 2">
    <name type="scientific">Leucothrix arctica</name>
    <dbReference type="NCBI Taxonomy" id="1481894"/>
    <lineage>
        <taxon>Bacteria</taxon>
        <taxon>Pseudomonadati</taxon>
        <taxon>Pseudomonadota</taxon>
        <taxon>Gammaproteobacteria</taxon>
        <taxon>Thiotrichales</taxon>
        <taxon>Thiotrichaceae</taxon>
        <taxon>Leucothrix</taxon>
    </lineage>
</organism>
<sequence>MNIEQVKVQFVECLAAGLENKYNEVKDTLHKDGLYAFTLYCASGFSAFGIAVSTEKLLAVTKDKIKKSEQVLFERMKVDQPKLYSKLSPSTDLYAEMSACEWEVIYSDVAEFNEL</sequence>
<dbReference type="AlphaFoldDB" id="A0A317CG36"/>
<gene>
    <name evidence="1" type="ORF">DKT75_06265</name>
</gene>
<comment type="caution">
    <text evidence="1">The sequence shown here is derived from an EMBL/GenBank/DDBJ whole genome shotgun (WGS) entry which is preliminary data.</text>
</comment>